<feature type="signal peptide" evidence="2">
    <location>
        <begin position="1"/>
        <end position="30"/>
    </location>
</feature>
<evidence type="ECO:0000256" key="2">
    <source>
        <dbReference type="SAM" id="SignalP"/>
    </source>
</evidence>
<evidence type="ECO:0008006" key="5">
    <source>
        <dbReference type="Google" id="ProtNLM"/>
    </source>
</evidence>
<accession>A0A511JNG1</accession>
<dbReference type="NCBIfam" id="TIGR01167">
    <property type="entry name" value="LPXTG_anchor"/>
    <property type="match status" value="1"/>
</dbReference>
<evidence type="ECO:0000313" key="3">
    <source>
        <dbReference type="EMBL" id="GEL99528.1"/>
    </source>
</evidence>
<dbReference type="AlphaFoldDB" id="A0A511JNG1"/>
<keyword evidence="2" id="KW-0732">Signal</keyword>
<evidence type="ECO:0000313" key="4">
    <source>
        <dbReference type="Proteomes" id="UP000321049"/>
    </source>
</evidence>
<evidence type="ECO:0000256" key="1">
    <source>
        <dbReference type="SAM" id="Phobius"/>
    </source>
</evidence>
<dbReference type="RefSeq" id="WP_146847174.1">
    <property type="nucleotide sequence ID" value="NZ_BJWH01000018.1"/>
</dbReference>
<feature type="chain" id="PRO_5038450657" description="Gram-positive cocci surface proteins LPxTG domain-containing protein" evidence="2">
    <location>
        <begin position="31"/>
        <end position="184"/>
    </location>
</feature>
<feature type="transmembrane region" description="Helical" evidence="1">
    <location>
        <begin position="148"/>
        <end position="168"/>
    </location>
</feature>
<name>A0A511JNG1_9CELL</name>
<dbReference type="OrthoDB" id="4829597at2"/>
<keyword evidence="1" id="KW-0812">Transmembrane</keyword>
<dbReference type="EMBL" id="BJWH01000018">
    <property type="protein sequence ID" value="GEL99528.1"/>
    <property type="molecule type" value="Genomic_DNA"/>
</dbReference>
<keyword evidence="1" id="KW-1133">Transmembrane helix</keyword>
<protein>
    <recommendedName>
        <fullName evidence="5">Gram-positive cocci surface proteins LPxTG domain-containing protein</fullName>
    </recommendedName>
</protein>
<gene>
    <name evidence="3" type="ORF">CTE05_30750</name>
</gene>
<organism evidence="3 4">
    <name type="scientific">Cellulomonas terrae</name>
    <dbReference type="NCBI Taxonomy" id="311234"/>
    <lineage>
        <taxon>Bacteria</taxon>
        <taxon>Bacillati</taxon>
        <taxon>Actinomycetota</taxon>
        <taxon>Actinomycetes</taxon>
        <taxon>Micrococcales</taxon>
        <taxon>Cellulomonadaceae</taxon>
        <taxon>Cellulomonas</taxon>
    </lineage>
</organism>
<comment type="caution">
    <text evidence="3">The sequence shown here is derived from an EMBL/GenBank/DDBJ whole genome shotgun (WGS) entry which is preliminary data.</text>
</comment>
<reference evidence="3 4" key="1">
    <citation type="submission" date="2019-07" db="EMBL/GenBank/DDBJ databases">
        <title>Whole genome shotgun sequence of Cellulomonas terrae NBRC 100819.</title>
        <authorList>
            <person name="Hosoyama A."/>
            <person name="Uohara A."/>
            <person name="Ohji S."/>
            <person name="Ichikawa N."/>
        </authorList>
    </citation>
    <scope>NUCLEOTIDE SEQUENCE [LARGE SCALE GENOMIC DNA]</scope>
    <source>
        <strain evidence="3 4">NBRC 100819</strain>
    </source>
</reference>
<keyword evidence="4" id="KW-1185">Reference proteome</keyword>
<dbReference type="Proteomes" id="UP000321049">
    <property type="component" value="Unassembled WGS sequence"/>
</dbReference>
<keyword evidence="1" id="KW-0472">Membrane</keyword>
<proteinExistence type="predicted"/>
<sequence>MTRRLGAAGVASMILAVVLTAAGAVLGASAAGAAPRSVPLTFEFAGLYPGESQTQSRTYRLDRDARVVSVTSVTTPGATWTALLCRQGTCTDVLAMRAGQDLAAGDYDLRVGVTATSLLPGDVSAIEGRLSLVEAGTGNLAHTGSDTWPVSLAALAMTALGLLLVLVARRRRDDDRAATPDATA</sequence>